<protein>
    <submittedName>
        <fullName evidence="3">Nuclear transport factor 2 family protein</fullName>
    </submittedName>
</protein>
<dbReference type="NCBIfam" id="TIGR02246">
    <property type="entry name" value="SgcJ/EcaC family oxidoreductase"/>
    <property type="match status" value="1"/>
</dbReference>
<evidence type="ECO:0000259" key="2">
    <source>
        <dbReference type="Pfam" id="PF12680"/>
    </source>
</evidence>
<feature type="domain" description="SnoaL-like" evidence="2">
    <location>
        <begin position="90"/>
        <end position="183"/>
    </location>
</feature>
<evidence type="ECO:0000313" key="4">
    <source>
        <dbReference type="Proteomes" id="UP000887023"/>
    </source>
</evidence>
<gene>
    <name evidence="3" type="ORF">KV203_13245</name>
</gene>
<name>A0ABX8S4W1_9ACTN</name>
<dbReference type="Pfam" id="PF12680">
    <property type="entry name" value="SnoaL_2"/>
    <property type="match status" value="1"/>
</dbReference>
<dbReference type="InterPro" id="IPR032710">
    <property type="entry name" value="NTF2-like_dom_sf"/>
</dbReference>
<dbReference type="Gene3D" id="3.10.450.50">
    <property type="match status" value="1"/>
</dbReference>
<keyword evidence="4" id="KW-1185">Reference proteome</keyword>
<proteinExistence type="predicted"/>
<accession>A0ABX8S4W1</accession>
<dbReference type="RefSeq" id="WP_157079697.1">
    <property type="nucleotide sequence ID" value="NZ_CBCRUZ010000002.1"/>
</dbReference>
<feature type="region of interest" description="Disordered" evidence="1">
    <location>
        <begin position="55"/>
        <end position="77"/>
    </location>
</feature>
<sequence>MVAGSIPAGGAFPSARFRIDLHTMRTISASAQRRSRILISAFGIGALIAVTGCTSSNDSPSTTTSAESPAASSPASAVPGLATAMEPLPRAFVAAWNNRDAEAMAALFTDDAVLIDADRRFEGREQIRTGFAEPEVAGYTVQVLEVTDRRPDGQRLLVQVNRDSGGDFRATFDFTVASDRIARADLQYA</sequence>
<dbReference type="InterPro" id="IPR011944">
    <property type="entry name" value="Steroid_delta5-4_isomerase"/>
</dbReference>
<evidence type="ECO:0000313" key="3">
    <source>
        <dbReference type="EMBL" id="QXQ12879.1"/>
    </source>
</evidence>
<evidence type="ECO:0000256" key="1">
    <source>
        <dbReference type="SAM" id="MobiDB-lite"/>
    </source>
</evidence>
<dbReference type="EMBL" id="CP079105">
    <property type="protein sequence ID" value="QXQ12879.1"/>
    <property type="molecule type" value="Genomic_DNA"/>
</dbReference>
<reference evidence="3" key="1">
    <citation type="submission" date="2021-07" db="EMBL/GenBank/DDBJ databases">
        <title>Candidatus Kaistella beijingensis sp. nov. isolated from a municipal wastewater treatment plant is involved in sludge foaming.</title>
        <authorList>
            <person name="Song Y."/>
            <person name="Liu S.-J."/>
        </authorList>
    </citation>
    <scope>NUCLEOTIDE SEQUENCE</scope>
    <source>
        <strain evidence="3">DSM 43998</strain>
    </source>
</reference>
<organism evidence="3 4">
    <name type="scientific">Skermania pinensis</name>
    <dbReference type="NCBI Taxonomy" id="39122"/>
    <lineage>
        <taxon>Bacteria</taxon>
        <taxon>Bacillati</taxon>
        <taxon>Actinomycetota</taxon>
        <taxon>Actinomycetes</taxon>
        <taxon>Mycobacteriales</taxon>
        <taxon>Gordoniaceae</taxon>
        <taxon>Skermania</taxon>
    </lineage>
</organism>
<dbReference type="InterPro" id="IPR037401">
    <property type="entry name" value="SnoaL-like"/>
</dbReference>
<dbReference type="Proteomes" id="UP000887023">
    <property type="component" value="Chromosome"/>
</dbReference>
<dbReference type="SUPFAM" id="SSF54427">
    <property type="entry name" value="NTF2-like"/>
    <property type="match status" value="1"/>
</dbReference>